<keyword evidence="6" id="KW-1185">Reference proteome</keyword>
<dbReference type="GO" id="GO:0005634">
    <property type="term" value="C:nucleus"/>
    <property type="evidence" value="ECO:0007669"/>
    <property type="project" value="UniProtKB-SubCell"/>
</dbReference>
<proteinExistence type="predicted"/>
<evidence type="ECO:0000256" key="3">
    <source>
        <dbReference type="SAM" id="MobiDB-lite"/>
    </source>
</evidence>
<protein>
    <recommendedName>
        <fullName evidence="4">Zn(2)-C6 fungal-type domain-containing protein</fullName>
    </recommendedName>
</protein>
<feature type="compositionally biased region" description="Polar residues" evidence="3">
    <location>
        <begin position="191"/>
        <end position="213"/>
    </location>
</feature>
<feature type="domain" description="Zn(2)-C6 fungal-type" evidence="4">
    <location>
        <begin position="9"/>
        <end position="38"/>
    </location>
</feature>
<dbReference type="InterPro" id="IPR001138">
    <property type="entry name" value="Zn2Cys6_DnaBD"/>
</dbReference>
<dbReference type="InterPro" id="IPR036864">
    <property type="entry name" value="Zn2-C6_fun-type_DNA-bd_sf"/>
</dbReference>
<dbReference type="Gene3D" id="4.10.240.10">
    <property type="entry name" value="Zn(2)-C6 fungal-type DNA-binding domain"/>
    <property type="match status" value="1"/>
</dbReference>
<dbReference type="InterPro" id="IPR021858">
    <property type="entry name" value="Fun_TF"/>
</dbReference>
<dbReference type="GO" id="GO:0000976">
    <property type="term" value="F:transcription cis-regulatory region binding"/>
    <property type="evidence" value="ECO:0007669"/>
    <property type="project" value="TreeGrafter"/>
</dbReference>
<dbReference type="PROSITE" id="PS50048">
    <property type="entry name" value="ZN2_CY6_FUNGAL_2"/>
    <property type="match status" value="1"/>
</dbReference>
<comment type="caution">
    <text evidence="5">The sequence shown here is derived from an EMBL/GenBank/DDBJ whole genome shotgun (WGS) entry which is preliminary data.</text>
</comment>
<gene>
    <name evidence="5" type="ORF">LECACI_7A006757</name>
</gene>
<evidence type="ECO:0000256" key="2">
    <source>
        <dbReference type="ARBA" id="ARBA00023242"/>
    </source>
</evidence>
<dbReference type="GO" id="GO:0045944">
    <property type="term" value="P:positive regulation of transcription by RNA polymerase II"/>
    <property type="evidence" value="ECO:0007669"/>
    <property type="project" value="TreeGrafter"/>
</dbReference>
<feature type="compositionally biased region" description="Polar residues" evidence="3">
    <location>
        <begin position="221"/>
        <end position="242"/>
    </location>
</feature>
<reference evidence="5" key="1">
    <citation type="submission" date="2023-11" db="EMBL/GenBank/DDBJ databases">
        <authorList>
            <person name="Alioto T."/>
            <person name="Alioto T."/>
            <person name="Gomez Garrido J."/>
        </authorList>
    </citation>
    <scope>NUCLEOTIDE SEQUENCE</scope>
</reference>
<dbReference type="Pfam" id="PF11951">
    <property type="entry name" value="Fungal_trans_2"/>
    <property type="match status" value="1"/>
</dbReference>
<accession>A0AAI9ECZ5</accession>
<feature type="region of interest" description="Disordered" evidence="3">
    <location>
        <begin position="148"/>
        <end position="248"/>
    </location>
</feature>
<dbReference type="SUPFAM" id="SSF57701">
    <property type="entry name" value="Zn2/Cys6 DNA-binding domain"/>
    <property type="match status" value="1"/>
</dbReference>
<dbReference type="PROSITE" id="PS00463">
    <property type="entry name" value="ZN2_CY6_FUNGAL_1"/>
    <property type="match status" value="1"/>
</dbReference>
<name>A0AAI9ECZ5_9PEZI</name>
<evidence type="ECO:0000256" key="1">
    <source>
        <dbReference type="ARBA" id="ARBA00004123"/>
    </source>
</evidence>
<dbReference type="EMBL" id="CAVMBE010000050">
    <property type="protein sequence ID" value="CAK4031599.1"/>
    <property type="molecule type" value="Genomic_DNA"/>
</dbReference>
<comment type="subcellular location">
    <subcellularLocation>
        <location evidence="1">Nucleus</location>
    </subcellularLocation>
</comment>
<dbReference type="GO" id="GO:0008270">
    <property type="term" value="F:zinc ion binding"/>
    <property type="evidence" value="ECO:0007669"/>
    <property type="project" value="InterPro"/>
</dbReference>
<dbReference type="Pfam" id="PF00172">
    <property type="entry name" value="Zn_clus"/>
    <property type="match status" value="1"/>
</dbReference>
<evidence type="ECO:0000313" key="5">
    <source>
        <dbReference type="EMBL" id="CAK4031599.1"/>
    </source>
</evidence>
<dbReference type="PANTHER" id="PTHR37534:SF9">
    <property type="entry name" value="ZN(II)2CYS6 TRANSCRIPTION FACTOR (EUROFUNG)"/>
    <property type="match status" value="1"/>
</dbReference>
<dbReference type="AlphaFoldDB" id="A0AAI9ECZ5"/>
<evidence type="ECO:0000313" key="6">
    <source>
        <dbReference type="Proteomes" id="UP001296104"/>
    </source>
</evidence>
<keyword evidence="2" id="KW-0539">Nucleus</keyword>
<evidence type="ECO:0000259" key="4">
    <source>
        <dbReference type="PROSITE" id="PS50048"/>
    </source>
</evidence>
<dbReference type="CDD" id="cd00067">
    <property type="entry name" value="GAL4"/>
    <property type="match status" value="1"/>
</dbReference>
<sequence>MAPGRSRTGCLTCRQRKLKCSEERPICAQCVKANRECVPSSGITFRHQQNPSLNGEDQESLKSFYGYKETFGKSTTWVEIPKDLTFVHTSNPYEDEEGEDLSLLTAIPAAADNDARREHAYSSMSQASFPAYATHGLEALSAVASRDHYNYAPPPMTHHERTTSTSHHSKSSTSPQHTHPTPSQNLDFILNPTSTLSPAESNIDPQLHSQTPTAGPPSQPSPSHVRTASSASHGGRTNSRSKGLNRRPPIEEPQLAFLLRDYAERPGLWMDLYDLDLFFAAKVPVIAVTCPLLLYSCASLSAKSLGRVAGRKPVMGGQVSASRQSHLEFWPGPPLDPEGWIRKGREYYDIGISLLRQALAGVSRPPTSSLPEDASPTTLFNVRAEPLPTTDSDELVAATAILCVYEFLDASGPEWSRHLDGAKTLFDVTKDRMMVPLTLPPSPVSIAQQVTQRLASQSGSEEQQQQRPIRGLSQGRRAVFWNFARQDMLSAFINNNSTRLDTGDLHMWRSAGLKLTVDGYVSPSNPQNPDYVAEQAMGDDMIGNALVWLVMKLVNFIAAGDDLPDGMSPLGLGVRQQELLEYWDSLHEQLRVWHAGLPDGFNPTTIYMGDTDSDTEKWFPRPICASTMQWYHFARIQLLHNKPHLSTATPIRSAMGQGAPGTSLATRYASYASILQQSRDHAKEIVAIARGRSDEGTRIHGLQPLWTAGLVLGNDDQQGEDDAVSPETDGWRRTIVGLLRGIERDMGWASEYRVQSLFNLWGVSWPLSPG</sequence>
<organism evidence="5 6">
    <name type="scientific">Lecanosticta acicola</name>
    <dbReference type="NCBI Taxonomy" id="111012"/>
    <lineage>
        <taxon>Eukaryota</taxon>
        <taxon>Fungi</taxon>
        <taxon>Dikarya</taxon>
        <taxon>Ascomycota</taxon>
        <taxon>Pezizomycotina</taxon>
        <taxon>Dothideomycetes</taxon>
        <taxon>Dothideomycetidae</taxon>
        <taxon>Mycosphaerellales</taxon>
        <taxon>Mycosphaerellaceae</taxon>
        <taxon>Lecanosticta</taxon>
    </lineage>
</organism>
<dbReference type="SMART" id="SM00066">
    <property type="entry name" value="GAL4"/>
    <property type="match status" value="1"/>
</dbReference>
<dbReference type="Proteomes" id="UP001296104">
    <property type="component" value="Unassembled WGS sequence"/>
</dbReference>
<feature type="compositionally biased region" description="Low complexity" evidence="3">
    <location>
        <begin position="163"/>
        <end position="183"/>
    </location>
</feature>
<dbReference type="GO" id="GO:0000981">
    <property type="term" value="F:DNA-binding transcription factor activity, RNA polymerase II-specific"/>
    <property type="evidence" value="ECO:0007669"/>
    <property type="project" value="InterPro"/>
</dbReference>
<dbReference type="PANTHER" id="PTHR37534">
    <property type="entry name" value="TRANSCRIPTIONAL ACTIVATOR PROTEIN UGA3"/>
    <property type="match status" value="1"/>
</dbReference>